<dbReference type="Gene3D" id="2.130.10.10">
    <property type="entry name" value="YVTN repeat-like/Quinoprotein amine dehydrogenase"/>
    <property type="match status" value="2"/>
</dbReference>
<protein>
    <recommendedName>
        <fullName evidence="4">SMP-30/Gluconolactonase/LRE-like region domain-containing protein</fullName>
    </recommendedName>
</protein>
<evidence type="ECO:0008006" key="4">
    <source>
        <dbReference type="Google" id="ProtNLM"/>
    </source>
</evidence>
<comment type="caution">
    <text evidence="2">The sequence shown here is derived from an EMBL/GenBank/DDBJ whole genome shotgun (WGS) entry which is preliminary data.</text>
</comment>
<evidence type="ECO:0000313" key="3">
    <source>
        <dbReference type="Proteomes" id="UP000256486"/>
    </source>
</evidence>
<feature type="chain" id="PRO_5038567757" description="SMP-30/Gluconolactonase/LRE-like region domain-containing protein" evidence="1">
    <location>
        <begin position="25"/>
        <end position="424"/>
    </location>
</feature>
<evidence type="ECO:0000313" key="2">
    <source>
        <dbReference type="EMBL" id="RFA09447.1"/>
    </source>
</evidence>
<dbReference type="PANTHER" id="PTHR24104">
    <property type="entry name" value="E3 UBIQUITIN-PROTEIN LIGASE NHLRC1-RELATED"/>
    <property type="match status" value="1"/>
</dbReference>
<keyword evidence="3" id="KW-1185">Reference proteome</keyword>
<dbReference type="SUPFAM" id="SSF63829">
    <property type="entry name" value="Calcium-dependent phosphotriesterase"/>
    <property type="match status" value="1"/>
</dbReference>
<organism evidence="2 3">
    <name type="scientific">Subtercola boreus</name>
    <dbReference type="NCBI Taxonomy" id="120213"/>
    <lineage>
        <taxon>Bacteria</taxon>
        <taxon>Bacillati</taxon>
        <taxon>Actinomycetota</taxon>
        <taxon>Actinomycetes</taxon>
        <taxon>Micrococcales</taxon>
        <taxon>Microbacteriaceae</taxon>
        <taxon>Subtercola</taxon>
    </lineage>
</organism>
<dbReference type="Pfam" id="PF05345">
    <property type="entry name" value="He_PIG"/>
    <property type="match status" value="1"/>
</dbReference>
<accession>A0A3E0VKQ1</accession>
<dbReference type="GO" id="GO:0005509">
    <property type="term" value="F:calcium ion binding"/>
    <property type="evidence" value="ECO:0007669"/>
    <property type="project" value="InterPro"/>
</dbReference>
<evidence type="ECO:0000256" key="1">
    <source>
        <dbReference type="SAM" id="SignalP"/>
    </source>
</evidence>
<gene>
    <name evidence="2" type="ORF">B7R54_09565</name>
</gene>
<dbReference type="InterPro" id="IPR050952">
    <property type="entry name" value="TRIM-NHL_E3_ligases"/>
</dbReference>
<dbReference type="GO" id="GO:0008270">
    <property type="term" value="F:zinc ion binding"/>
    <property type="evidence" value="ECO:0007669"/>
    <property type="project" value="UniProtKB-KW"/>
</dbReference>
<dbReference type="PANTHER" id="PTHR24104:SF25">
    <property type="entry name" value="PROTEIN LIN-41"/>
    <property type="match status" value="1"/>
</dbReference>
<dbReference type="CDD" id="cd05819">
    <property type="entry name" value="NHL"/>
    <property type="match status" value="1"/>
</dbReference>
<feature type="signal peptide" evidence="1">
    <location>
        <begin position="1"/>
        <end position="24"/>
    </location>
</feature>
<dbReference type="OrthoDB" id="5124633at2"/>
<dbReference type="EMBL" id="NBWZ01000001">
    <property type="protein sequence ID" value="RFA09447.1"/>
    <property type="molecule type" value="Genomic_DNA"/>
</dbReference>
<reference evidence="2 3" key="1">
    <citation type="submission" date="2017-04" db="EMBL/GenBank/DDBJ databases">
        <title>Comparative genome analysis of Subtercola boreus.</title>
        <authorList>
            <person name="Cho Y.-J."/>
            <person name="Cho A."/>
            <person name="Kim O.-S."/>
            <person name="Lee J.-I."/>
        </authorList>
    </citation>
    <scope>NUCLEOTIDE SEQUENCE [LARGE SCALE GENOMIC DNA]</scope>
    <source>
        <strain evidence="2 3">K300</strain>
    </source>
</reference>
<proteinExistence type="predicted"/>
<keyword evidence="1" id="KW-0732">Signal</keyword>
<dbReference type="GO" id="GO:0005975">
    <property type="term" value="P:carbohydrate metabolic process"/>
    <property type="evidence" value="ECO:0007669"/>
    <property type="project" value="UniProtKB-ARBA"/>
</dbReference>
<dbReference type="SUPFAM" id="SSF49313">
    <property type="entry name" value="Cadherin-like"/>
    <property type="match status" value="1"/>
</dbReference>
<dbReference type="InterPro" id="IPR015919">
    <property type="entry name" value="Cadherin-like_sf"/>
</dbReference>
<dbReference type="RefSeq" id="WP_116414834.1">
    <property type="nucleotide sequence ID" value="NZ_NBWZ01000001.1"/>
</dbReference>
<dbReference type="Gene3D" id="2.60.40.10">
    <property type="entry name" value="Immunoglobulins"/>
    <property type="match status" value="1"/>
</dbReference>
<dbReference type="InterPro" id="IPR013783">
    <property type="entry name" value="Ig-like_fold"/>
</dbReference>
<name>A0A3E0VKQ1_9MICO</name>
<dbReference type="GO" id="GO:0016020">
    <property type="term" value="C:membrane"/>
    <property type="evidence" value="ECO:0007669"/>
    <property type="project" value="InterPro"/>
</dbReference>
<dbReference type="InterPro" id="IPR015943">
    <property type="entry name" value="WD40/YVTN_repeat-like_dom_sf"/>
</dbReference>
<dbReference type="Proteomes" id="UP000256486">
    <property type="component" value="Unassembled WGS sequence"/>
</dbReference>
<dbReference type="Pfam" id="PF24684">
    <property type="entry name" value="Vgb_lyase"/>
    <property type="match status" value="1"/>
</dbReference>
<dbReference type="AlphaFoldDB" id="A0A3E0VKQ1"/>
<sequence length="424" mass="42404">MKPIIRRRAVALAVTIVTGSLALALTGITPTSADAKPLDALVADLGPSAKPVAAVTDAAGTIFVLNEGDATVSKVTPTGVLTRVFASLGTAARPQAMTIDPKGYLFVACAGTDSVTRISPTGIAIPYWAYDGVGAMPRGITSDPAGNVFAANWGTSTITKIAATGAVTPVFARLDPADRPLGLTADAAGSLYVADTQTDRISKVSASGAVREVFAALPKGPGLPTGPFGVAVDPWGTVVVTSSSGAVSTFASDGSVLKANAALPAGPHHPTGVLLDAFGDAFVGDELSHGVTVLDATGSPATSIADLGPGSLIRAVTLSGSALFAADYVSGAVRKVELAPTLPSPALNSTVRRGLPAALDVATTGLATKLIVSVGVLPPGLTLDESTGHLTGTPTVPGTYAFDVVAANHWGVTPPQHEVLTVVR</sequence>